<feature type="repeat" description="PPR" evidence="3">
    <location>
        <begin position="115"/>
        <end position="149"/>
    </location>
</feature>
<dbReference type="InterPro" id="IPR011990">
    <property type="entry name" value="TPR-like_helical_dom_sf"/>
</dbReference>
<evidence type="ECO:0000256" key="3">
    <source>
        <dbReference type="PROSITE-ProRule" id="PRU00708"/>
    </source>
</evidence>
<dbReference type="Pfam" id="PF13041">
    <property type="entry name" value="PPR_2"/>
    <property type="match status" value="7"/>
</dbReference>
<accession>A0A8T2R1Z4</accession>
<comment type="similarity">
    <text evidence="2">Belongs to the PPR family. PCMP-E subfamily.</text>
</comment>
<dbReference type="Gene3D" id="1.25.40.10">
    <property type="entry name" value="Tetratricopeptide repeat domain"/>
    <property type="match status" value="9"/>
</dbReference>
<comment type="caution">
    <text evidence="4">The sequence shown here is derived from an EMBL/GenBank/DDBJ whole genome shotgun (WGS) entry which is preliminary data.</text>
</comment>
<dbReference type="PANTHER" id="PTHR47926">
    <property type="entry name" value="PENTATRICOPEPTIDE REPEAT-CONTAINING PROTEIN"/>
    <property type="match status" value="1"/>
</dbReference>
<dbReference type="InterPro" id="IPR046960">
    <property type="entry name" value="PPR_At4g14850-like_plant"/>
</dbReference>
<evidence type="ECO:0000256" key="2">
    <source>
        <dbReference type="ARBA" id="ARBA00061659"/>
    </source>
</evidence>
<dbReference type="PANTHER" id="PTHR47926:SF347">
    <property type="entry name" value="PENTATRICOPEPTIDE REPEAT-CONTAINING PROTEIN"/>
    <property type="match status" value="1"/>
</dbReference>
<dbReference type="FunFam" id="1.25.40.10:FF:000344">
    <property type="entry name" value="Pentatricopeptide repeat-containing protein"/>
    <property type="match status" value="1"/>
</dbReference>
<evidence type="ECO:0008006" key="6">
    <source>
        <dbReference type="Google" id="ProtNLM"/>
    </source>
</evidence>
<gene>
    <name evidence="4" type="ORF">KP509_30G017600</name>
</gene>
<feature type="repeat" description="PPR" evidence="3">
    <location>
        <begin position="488"/>
        <end position="522"/>
    </location>
</feature>
<dbReference type="GO" id="GO:0003723">
    <property type="term" value="F:RNA binding"/>
    <property type="evidence" value="ECO:0007669"/>
    <property type="project" value="InterPro"/>
</dbReference>
<protein>
    <recommendedName>
        <fullName evidence="6">Pentatricopeptide repeat-containing protein</fullName>
    </recommendedName>
</protein>
<dbReference type="PROSITE" id="PS51375">
    <property type="entry name" value="PPR"/>
    <property type="match status" value="9"/>
</dbReference>
<dbReference type="EMBL" id="CM035435">
    <property type="protein sequence ID" value="KAH7289751.1"/>
    <property type="molecule type" value="Genomic_DNA"/>
</dbReference>
<name>A0A8T2R1Z4_CERRI</name>
<dbReference type="AlphaFoldDB" id="A0A8T2R1Z4"/>
<feature type="repeat" description="PPR" evidence="3">
    <location>
        <begin position="692"/>
        <end position="726"/>
    </location>
</feature>
<dbReference type="InterPro" id="IPR002885">
    <property type="entry name" value="PPR_rpt"/>
</dbReference>
<dbReference type="NCBIfam" id="TIGR00756">
    <property type="entry name" value="PPR"/>
    <property type="match status" value="8"/>
</dbReference>
<feature type="repeat" description="PPR" evidence="3">
    <location>
        <begin position="284"/>
        <end position="318"/>
    </location>
</feature>
<organism evidence="4 5">
    <name type="scientific">Ceratopteris richardii</name>
    <name type="common">Triangle waterfern</name>
    <dbReference type="NCBI Taxonomy" id="49495"/>
    <lineage>
        <taxon>Eukaryota</taxon>
        <taxon>Viridiplantae</taxon>
        <taxon>Streptophyta</taxon>
        <taxon>Embryophyta</taxon>
        <taxon>Tracheophyta</taxon>
        <taxon>Polypodiopsida</taxon>
        <taxon>Polypodiidae</taxon>
        <taxon>Polypodiales</taxon>
        <taxon>Pteridineae</taxon>
        <taxon>Pteridaceae</taxon>
        <taxon>Parkerioideae</taxon>
        <taxon>Ceratopteris</taxon>
    </lineage>
</organism>
<dbReference type="FunFam" id="1.25.40.10:FF:000031">
    <property type="entry name" value="Pentatricopeptide repeat-containing protein mitochondrial"/>
    <property type="match status" value="2"/>
</dbReference>
<feature type="repeat" description="PPR" evidence="3">
    <location>
        <begin position="794"/>
        <end position="828"/>
    </location>
</feature>
<feature type="repeat" description="PPR" evidence="3">
    <location>
        <begin position="182"/>
        <end position="216"/>
    </location>
</feature>
<dbReference type="Pfam" id="PF01535">
    <property type="entry name" value="PPR"/>
    <property type="match status" value="5"/>
</dbReference>
<keyword evidence="1" id="KW-0677">Repeat</keyword>
<sequence>MHEGYVRTLTFQDVGALVASLKDCAQQKDVCKGSRLHVDILARGLLKKNMFIGSTLIHMYAVCGAFQKAQQVLDELQSKSSVPWNALIAGFSQQGYGSEALYLFQKMKDDNVTPDAITYACILKACGSMSALNQAKEVHDEIVRQGLLANNVILANALVDIYVKCGVLALAKQVLDELPVRSVVSWTTLIAGYSQHGKDEDALLCFDQLQQDGLSPNIVTYTCTLKACSNIGAIDKGMELHSEISRLQLLEQSCALGTTLVAMYAKSGTLTMAQGVFDEIPYCDEVCWTALIAAYTDHGHCSKALQIFSQMCAEGFSLNAVTLTCALKACGDMRSENIGQFVHAMIIREDFLEGDGVLGNSLLDMYVKCGYIKKAEGIFEELPSHDMASWTTLVTGYSHHGHDEKSLLLFRRMKSDGFCLDAKGLVCMLQACGNEVDVKIGEEIHAEIIKGGLVFIDDAVGVALLNMYVKCGALPKAQQVFQELRFRDVVSWNALITGYCKHGYAKRAISCLELMEAEGHSPDEVTILCALQACGSIGAIENGKHIQTMIADEGLHEMNLALGNASLDMYMKCGELPKAQEFFDGLPFQDVVTWNTLLLGYCQNGFAEEVLNSLCLMERGGLFPDRTTFSCILKACGSLRDIEKGKKIHIEVARQGLLLNDVVLGNVLVDMYAKCGELQYAHQVFNELPVKDKMGWTSLIAGHCECGANKEALQCFQQMKHKGFPPDAVTFACVLKACGNMGAVEAGTDLHMEIANSGLLEIDNMVGCALLNMYIKCGSLEMAEHVFENLPSHNVVLWTSLVAGYARSGQHDTVFTLLNRMMKEGVEPNMVTYTVVLTACSVFGLMEEGHQYFESIEATSDHYMCMVNLFGRSGNLEKAMEVIDKLPLSHNLMAWSILLNACQKTGNIELGRLAFWPRSGVG</sequence>
<evidence type="ECO:0000313" key="4">
    <source>
        <dbReference type="EMBL" id="KAH7289751.1"/>
    </source>
</evidence>
<dbReference type="GO" id="GO:0048731">
    <property type="term" value="P:system development"/>
    <property type="evidence" value="ECO:0007669"/>
    <property type="project" value="UniProtKB-ARBA"/>
</dbReference>
<feature type="repeat" description="PPR" evidence="3">
    <location>
        <begin position="80"/>
        <end position="114"/>
    </location>
</feature>
<dbReference type="FunFam" id="1.25.40.10:FF:000205">
    <property type="entry name" value="Pentatricopeptide repeat-containing protein, mitochondrial"/>
    <property type="match status" value="1"/>
</dbReference>
<dbReference type="FunFam" id="1.25.40.10:FF:000158">
    <property type="entry name" value="pentatricopeptide repeat-containing protein At2g33680"/>
    <property type="match status" value="1"/>
</dbReference>
<evidence type="ECO:0000313" key="5">
    <source>
        <dbReference type="Proteomes" id="UP000825935"/>
    </source>
</evidence>
<reference evidence="4" key="1">
    <citation type="submission" date="2021-08" db="EMBL/GenBank/DDBJ databases">
        <title>WGS assembly of Ceratopteris richardii.</title>
        <authorList>
            <person name="Marchant D.B."/>
            <person name="Chen G."/>
            <person name="Jenkins J."/>
            <person name="Shu S."/>
            <person name="Leebens-Mack J."/>
            <person name="Grimwood J."/>
            <person name="Schmutz J."/>
            <person name="Soltis P."/>
            <person name="Soltis D."/>
            <person name="Chen Z.-H."/>
        </authorList>
    </citation>
    <scope>NUCLEOTIDE SEQUENCE</scope>
    <source>
        <strain evidence="4">Whitten #5841</strain>
        <tissue evidence="4">Leaf</tissue>
    </source>
</reference>
<proteinExistence type="inferred from homology"/>
<evidence type="ECO:0000256" key="1">
    <source>
        <dbReference type="ARBA" id="ARBA00022737"/>
    </source>
</evidence>
<dbReference type="OrthoDB" id="10348243at2759"/>
<feature type="repeat" description="PPR" evidence="3">
    <location>
        <begin position="590"/>
        <end position="624"/>
    </location>
</feature>
<dbReference type="GO" id="GO:0009451">
    <property type="term" value="P:RNA modification"/>
    <property type="evidence" value="ECO:0007669"/>
    <property type="project" value="InterPro"/>
</dbReference>
<keyword evidence="5" id="KW-1185">Reference proteome</keyword>
<dbReference type="Proteomes" id="UP000825935">
    <property type="component" value="Chromosome 30"/>
</dbReference>
<feature type="repeat" description="PPR" evidence="3">
    <location>
        <begin position="386"/>
        <end position="420"/>
    </location>
</feature>
<dbReference type="GO" id="GO:0005739">
    <property type="term" value="C:mitochondrion"/>
    <property type="evidence" value="ECO:0007669"/>
    <property type="project" value="UniProtKB-ARBA"/>
</dbReference>